<dbReference type="RefSeq" id="XP_033686290.1">
    <property type="nucleotide sequence ID" value="XM_033833135.1"/>
</dbReference>
<feature type="region of interest" description="Disordered" evidence="1">
    <location>
        <begin position="24"/>
        <end position="84"/>
    </location>
</feature>
<feature type="region of interest" description="Disordered" evidence="1">
    <location>
        <begin position="117"/>
        <end position="158"/>
    </location>
</feature>
<protein>
    <submittedName>
        <fullName evidence="2">Uncharacterized protein</fullName>
    </submittedName>
</protein>
<organism evidence="2 3">
    <name type="scientific">Trematosphaeria pertusa</name>
    <dbReference type="NCBI Taxonomy" id="390896"/>
    <lineage>
        <taxon>Eukaryota</taxon>
        <taxon>Fungi</taxon>
        <taxon>Dikarya</taxon>
        <taxon>Ascomycota</taxon>
        <taxon>Pezizomycotina</taxon>
        <taxon>Dothideomycetes</taxon>
        <taxon>Pleosporomycetidae</taxon>
        <taxon>Pleosporales</taxon>
        <taxon>Massarineae</taxon>
        <taxon>Trematosphaeriaceae</taxon>
        <taxon>Trematosphaeria</taxon>
    </lineage>
</organism>
<name>A0A6A6ILK9_9PLEO</name>
<dbReference type="Proteomes" id="UP000800094">
    <property type="component" value="Unassembled WGS sequence"/>
</dbReference>
<sequence length="158" mass="17802">MSSKMQIDAGGNYLSHSAFNNTTQFNNAMNDATTNNTKREKQQNGQRAPAGKNNPKKRKQGKQARGFLPFSKHEMRELRDAARERERVAIANGAKAPPPGAGPNWAKNRDNTLAKYAKRAKRRHKKHEKRMRDMAAGKVPEHDSYVPDYEGEGKERSA</sequence>
<evidence type="ECO:0000256" key="1">
    <source>
        <dbReference type="SAM" id="MobiDB-lite"/>
    </source>
</evidence>
<evidence type="ECO:0000313" key="2">
    <source>
        <dbReference type="EMBL" id="KAF2251286.1"/>
    </source>
</evidence>
<gene>
    <name evidence="2" type="ORF">BU26DRAFT_563229</name>
</gene>
<feature type="compositionally biased region" description="Low complexity" evidence="1">
    <location>
        <begin position="26"/>
        <end position="36"/>
    </location>
</feature>
<feature type="region of interest" description="Disordered" evidence="1">
    <location>
        <begin position="91"/>
        <end position="110"/>
    </location>
</feature>
<reference evidence="2" key="1">
    <citation type="journal article" date="2020" name="Stud. Mycol.">
        <title>101 Dothideomycetes genomes: a test case for predicting lifestyles and emergence of pathogens.</title>
        <authorList>
            <person name="Haridas S."/>
            <person name="Albert R."/>
            <person name="Binder M."/>
            <person name="Bloem J."/>
            <person name="Labutti K."/>
            <person name="Salamov A."/>
            <person name="Andreopoulos B."/>
            <person name="Baker S."/>
            <person name="Barry K."/>
            <person name="Bills G."/>
            <person name="Bluhm B."/>
            <person name="Cannon C."/>
            <person name="Castanera R."/>
            <person name="Culley D."/>
            <person name="Daum C."/>
            <person name="Ezra D."/>
            <person name="Gonzalez J."/>
            <person name="Henrissat B."/>
            <person name="Kuo A."/>
            <person name="Liang C."/>
            <person name="Lipzen A."/>
            <person name="Lutzoni F."/>
            <person name="Magnuson J."/>
            <person name="Mondo S."/>
            <person name="Nolan M."/>
            <person name="Ohm R."/>
            <person name="Pangilinan J."/>
            <person name="Park H.-J."/>
            <person name="Ramirez L."/>
            <person name="Alfaro M."/>
            <person name="Sun H."/>
            <person name="Tritt A."/>
            <person name="Yoshinaga Y."/>
            <person name="Zwiers L.-H."/>
            <person name="Turgeon B."/>
            <person name="Goodwin S."/>
            <person name="Spatafora J."/>
            <person name="Crous P."/>
            <person name="Grigoriev I."/>
        </authorList>
    </citation>
    <scope>NUCLEOTIDE SEQUENCE</scope>
    <source>
        <strain evidence="2">CBS 122368</strain>
    </source>
</reference>
<dbReference type="AlphaFoldDB" id="A0A6A6ILK9"/>
<accession>A0A6A6ILK9</accession>
<dbReference type="GeneID" id="54586465"/>
<keyword evidence="3" id="KW-1185">Reference proteome</keyword>
<feature type="compositionally biased region" description="Basic and acidic residues" evidence="1">
    <location>
        <begin position="71"/>
        <end position="84"/>
    </location>
</feature>
<evidence type="ECO:0000313" key="3">
    <source>
        <dbReference type="Proteomes" id="UP000800094"/>
    </source>
</evidence>
<feature type="compositionally biased region" description="Basic and acidic residues" evidence="1">
    <location>
        <begin position="130"/>
        <end position="158"/>
    </location>
</feature>
<proteinExistence type="predicted"/>
<feature type="compositionally biased region" description="Basic residues" evidence="1">
    <location>
        <begin position="117"/>
        <end position="129"/>
    </location>
</feature>
<dbReference type="EMBL" id="ML987193">
    <property type="protein sequence ID" value="KAF2251286.1"/>
    <property type="molecule type" value="Genomic_DNA"/>
</dbReference>